<dbReference type="InterPro" id="IPR001853">
    <property type="entry name" value="DSBA-like_thioredoxin_dom"/>
</dbReference>
<dbReference type="GO" id="GO:0016491">
    <property type="term" value="F:oxidoreductase activity"/>
    <property type="evidence" value="ECO:0007669"/>
    <property type="project" value="InterPro"/>
</dbReference>
<dbReference type="Gene3D" id="1.10.472.60">
    <property type="entry name" value="putative protein disulfide isomerase domain"/>
    <property type="match status" value="1"/>
</dbReference>
<dbReference type="AlphaFoldDB" id="A0A941I545"/>
<feature type="domain" description="DSBA-like thioredoxin" evidence="1">
    <location>
        <begin position="10"/>
        <end position="211"/>
    </location>
</feature>
<dbReference type="Proteomes" id="UP000680067">
    <property type="component" value="Unassembled WGS sequence"/>
</dbReference>
<proteinExistence type="predicted"/>
<evidence type="ECO:0000259" key="1">
    <source>
        <dbReference type="Pfam" id="PF01323"/>
    </source>
</evidence>
<name>A0A941I545_9BURK</name>
<dbReference type="SUPFAM" id="SSF52833">
    <property type="entry name" value="Thioredoxin-like"/>
    <property type="match status" value="1"/>
</dbReference>
<accession>A0A941I545</accession>
<sequence length="218" mass="24274">MAVQLLYIADPMCSWCYGFGPQLSQLLQSMPEARLDILCGGLRPDETEPVSDEMRKMILGHWDRVAEVSGLPFDREAMSRPGWVYCTELASRAMVSVKLLAEHLPGEKRLHVFHALQSAFYRDGLDVTDEQVLAEVLTAVLNAVDGADSYDTASLLETLQSADAHQCTREEFALCQQWGVRSFPALLMVHDNNLHMLSSGYATTEQLQSQITRVLQAG</sequence>
<dbReference type="PANTHER" id="PTHR13887">
    <property type="entry name" value="GLUTATHIONE S-TRANSFERASE KAPPA"/>
    <property type="match status" value="1"/>
</dbReference>
<dbReference type="PANTHER" id="PTHR13887:SF54">
    <property type="entry name" value="DSBA FAMILY PROTEIN"/>
    <property type="match status" value="1"/>
</dbReference>
<protein>
    <submittedName>
        <fullName evidence="2">DsbA family protein</fullName>
    </submittedName>
</protein>
<dbReference type="RefSeq" id="WP_212687726.1">
    <property type="nucleotide sequence ID" value="NZ_JAGSPN010000006.1"/>
</dbReference>
<dbReference type="CDD" id="cd03025">
    <property type="entry name" value="DsbA_FrnE_like"/>
    <property type="match status" value="1"/>
</dbReference>
<keyword evidence="3" id="KW-1185">Reference proteome</keyword>
<comment type="caution">
    <text evidence="2">The sequence shown here is derived from an EMBL/GenBank/DDBJ whole genome shotgun (WGS) entry which is preliminary data.</text>
</comment>
<dbReference type="Pfam" id="PF01323">
    <property type="entry name" value="DSBA"/>
    <property type="match status" value="1"/>
</dbReference>
<dbReference type="EMBL" id="JAGSPN010000006">
    <property type="protein sequence ID" value="MBR7782397.1"/>
    <property type="molecule type" value="Genomic_DNA"/>
</dbReference>
<evidence type="ECO:0000313" key="2">
    <source>
        <dbReference type="EMBL" id="MBR7782397.1"/>
    </source>
</evidence>
<dbReference type="InterPro" id="IPR036249">
    <property type="entry name" value="Thioredoxin-like_sf"/>
</dbReference>
<evidence type="ECO:0000313" key="3">
    <source>
        <dbReference type="Proteomes" id="UP000680067"/>
    </source>
</evidence>
<reference evidence="2" key="1">
    <citation type="submission" date="2021-04" db="EMBL/GenBank/DDBJ databases">
        <title>novel species isolated from subtropical streams in China.</title>
        <authorList>
            <person name="Lu H."/>
        </authorList>
    </citation>
    <scope>NUCLEOTIDE SEQUENCE</scope>
    <source>
        <strain evidence="2">LFS511W</strain>
    </source>
</reference>
<gene>
    <name evidence="2" type="ORF">KDM89_09595</name>
</gene>
<organism evidence="2 3">
    <name type="scientific">Undibacterium luofuense</name>
    <dbReference type="NCBI Taxonomy" id="2828733"/>
    <lineage>
        <taxon>Bacteria</taxon>
        <taxon>Pseudomonadati</taxon>
        <taxon>Pseudomonadota</taxon>
        <taxon>Betaproteobacteria</taxon>
        <taxon>Burkholderiales</taxon>
        <taxon>Oxalobacteraceae</taxon>
        <taxon>Undibacterium</taxon>
    </lineage>
</organism>
<dbReference type="Gene3D" id="3.40.30.10">
    <property type="entry name" value="Glutaredoxin"/>
    <property type="match status" value="1"/>
</dbReference>